<dbReference type="InterPro" id="IPR027417">
    <property type="entry name" value="P-loop_NTPase"/>
</dbReference>
<dbReference type="Gene3D" id="3.40.50.300">
    <property type="entry name" value="P-loop containing nucleotide triphosphate hydrolases"/>
    <property type="match status" value="1"/>
</dbReference>
<keyword evidence="2 3" id="KW-0040">ANK repeat</keyword>
<keyword evidence="1" id="KW-0677">Repeat</keyword>
<dbReference type="Gene3D" id="1.25.40.20">
    <property type="entry name" value="Ankyrin repeat-containing domain"/>
    <property type="match status" value="2"/>
</dbReference>
<gene>
    <name evidence="6" type="ORF">MCOR_4879</name>
</gene>
<accession>A0A6J8A976</accession>
<dbReference type="InterPro" id="IPR036770">
    <property type="entry name" value="Ankyrin_rpt-contain_sf"/>
</dbReference>
<dbReference type="Pfam" id="PF18738">
    <property type="entry name" value="HEPN_DZIP3"/>
    <property type="match status" value="1"/>
</dbReference>
<evidence type="ECO:0000313" key="6">
    <source>
        <dbReference type="EMBL" id="CAC5363450.1"/>
    </source>
</evidence>
<name>A0A6J8A976_MYTCO</name>
<dbReference type="EMBL" id="CACVKT020000850">
    <property type="protein sequence ID" value="CAC5363450.1"/>
    <property type="molecule type" value="Genomic_DNA"/>
</dbReference>
<protein>
    <submittedName>
        <fullName evidence="6">ANK</fullName>
    </submittedName>
</protein>
<dbReference type="SUPFAM" id="SSF52540">
    <property type="entry name" value="P-loop containing nucleoside triphosphate hydrolases"/>
    <property type="match status" value="2"/>
</dbReference>
<dbReference type="PANTHER" id="PTHR24198">
    <property type="entry name" value="ANKYRIN REPEAT AND PROTEIN KINASE DOMAIN-CONTAINING PROTEIN"/>
    <property type="match status" value="1"/>
</dbReference>
<dbReference type="PRINTS" id="PR01415">
    <property type="entry name" value="ANKYRIN"/>
</dbReference>
<feature type="repeat" description="ANK" evidence="3">
    <location>
        <begin position="799"/>
        <end position="831"/>
    </location>
</feature>
<dbReference type="Pfam" id="PF20720">
    <property type="entry name" value="nSTAND3"/>
    <property type="match status" value="1"/>
</dbReference>
<dbReference type="InterPro" id="IPR049050">
    <property type="entry name" value="nSTAND3"/>
</dbReference>
<dbReference type="PANTHER" id="PTHR24198:SF165">
    <property type="entry name" value="ANKYRIN REPEAT-CONTAINING PROTEIN-RELATED"/>
    <property type="match status" value="1"/>
</dbReference>
<proteinExistence type="predicted"/>
<dbReference type="PROSITE" id="PS50297">
    <property type="entry name" value="ANK_REP_REGION"/>
    <property type="match status" value="2"/>
</dbReference>
<dbReference type="SUPFAM" id="SSF48403">
    <property type="entry name" value="Ankyrin repeat"/>
    <property type="match status" value="1"/>
</dbReference>
<dbReference type="OrthoDB" id="496981at2759"/>
<evidence type="ECO:0000256" key="1">
    <source>
        <dbReference type="ARBA" id="ARBA00022737"/>
    </source>
</evidence>
<evidence type="ECO:0000256" key="3">
    <source>
        <dbReference type="PROSITE-ProRule" id="PRU00023"/>
    </source>
</evidence>
<feature type="domain" description="Novel STAND NTPase 3" evidence="5">
    <location>
        <begin position="261"/>
        <end position="380"/>
    </location>
</feature>
<evidence type="ECO:0000313" key="7">
    <source>
        <dbReference type="Proteomes" id="UP000507470"/>
    </source>
</evidence>
<evidence type="ECO:0000259" key="5">
    <source>
        <dbReference type="Pfam" id="PF20720"/>
    </source>
</evidence>
<organism evidence="6 7">
    <name type="scientific">Mytilus coruscus</name>
    <name type="common">Sea mussel</name>
    <dbReference type="NCBI Taxonomy" id="42192"/>
    <lineage>
        <taxon>Eukaryota</taxon>
        <taxon>Metazoa</taxon>
        <taxon>Spiralia</taxon>
        <taxon>Lophotrochozoa</taxon>
        <taxon>Mollusca</taxon>
        <taxon>Bivalvia</taxon>
        <taxon>Autobranchia</taxon>
        <taxon>Pteriomorphia</taxon>
        <taxon>Mytilida</taxon>
        <taxon>Mytiloidea</taxon>
        <taxon>Mytilidae</taxon>
        <taxon>Mytilinae</taxon>
        <taxon>Mytilus</taxon>
    </lineage>
</organism>
<dbReference type="SMART" id="SM00248">
    <property type="entry name" value="ANK"/>
    <property type="match status" value="6"/>
</dbReference>
<dbReference type="Proteomes" id="UP000507470">
    <property type="component" value="Unassembled WGS sequence"/>
</dbReference>
<dbReference type="InterPro" id="IPR041249">
    <property type="entry name" value="HEPN_DZIP3"/>
</dbReference>
<keyword evidence="7" id="KW-1185">Reference proteome</keyword>
<dbReference type="Pfam" id="PF12796">
    <property type="entry name" value="Ank_2"/>
    <property type="match status" value="2"/>
</dbReference>
<dbReference type="Pfam" id="PF00023">
    <property type="entry name" value="Ank"/>
    <property type="match status" value="1"/>
</dbReference>
<feature type="repeat" description="ANK" evidence="3">
    <location>
        <begin position="832"/>
        <end position="864"/>
    </location>
</feature>
<dbReference type="InterPro" id="IPR002110">
    <property type="entry name" value="Ankyrin_rpt"/>
</dbReference>
<evidence type="ECO:0000256" key="2">
    <source>
        <dbReference type="ARBA" id="ARBA00023043"/>
    </source>
</evidence>
<feature type="domain" description="DZIP3-like HEPN" evidence="4">
    <location>
        <begin position="45"/>
        <end position="185"/>
    </location>
</feature>
<dbReference type="AlphaFoldDB" id="A0A6J8A976"/>
<reference evidence="6 7" key="1">
    <citation type="submission" date="2020-06" db="EMBL/GenBank/DDBJ databases">
        <authorList>
            <person name="Li R."/>
            <person name="Bekaert M."/>
        </authorList>
    </citation>
    <scope>NUCLEOTIDE SEQUENCE [LARGE SCALE GENOMIC DNA]</scope>
    <source>
        <strain evidence="7">wild</strain>
    </source>
</reference>
<evidence type="ECO:0000259" key="4">
    <source>
        <dbReference type="Pfam" id="PF18738"/>
    </source>
</evidence>
<dbReference type="PROSITE" id="PS50088">
    <property type="entry name" value="ANK_REPEAT"/>
    <property type="match status" value="2"/>
</dbReference>
<sequence>MASTSCSSFMSTASTFTNYARLGLATQNELSNLLRELLLKKKSTHISAVDLNKNSYLSNNLNAQEWIIIQNVRRNKYNEFDVPLMYKIIRNLNLVPMPTQGWGNPPVATDIAIGDDIERIRQIRNAIVHRGNTKVTDHELTMYFSVFKDIASRFESYLMKTNREFVSKIEDAETCCIDKDTEQTYLKQLNKLAEKEIQSAMNVGEVSSKVDCLRFEVTSDILKLDNDVKKIRREQQEAIPENIREQFEKDLEKWKQDDIKFVPTKASKLVFSRLNKENCVTIVGCPGVGKTATARHVALKMKGRGYTVIPIAFPIDIRTFYKPGQLSVFVIDDVCGKFAANQQLIYSWEQLLGVIEQILSDNCKIVVSCRSHVYKDRKFSVLYPFISCECNLVSTDLRLTRKQENININEFFSLPFNVLEKQLISVWDQGEEGRYTICALALCVIRDNRLEGKYLESKEPGLRDVLDDVCEACGLSRGASTVKILENMDTLVDTYFKEANGIYTAVHDKVFDFLAKYCGKMSMKMLDCLIEHASSGVIRERFIWNNLPEENDRDQDDFIIVIPDSNLTLYLNRLVIEWSHGNIKDVFLENNNMKNENFREKLLTHLRQLDTAKQNALACMQVGYAELRFSCLEMCCAKGYTDFLSWILEQGVDINQCVGGTTPFTFACKENNTEVITEILQLKVDINKTGSSGMTPLHAACLNFLNLKNIDIDLDVLDLLLKHGACTDKQMLDGSTPLIIASISQNREAVKRLLNSFANCNIALYDSQRIKEGMNKMGICAAKDEEVTIDFHELLDAIGRATPLHLMCLVNDIDIIRLLLRKKADINIRKEDGSTPLFLACQVGFTNVVRLLLNHGADKNIRTKNRKRPLDIARQNNHSKIVSLLEGPKRKSTRIANRMKRGENPNSNN</sequence>